<proteinExistence type="predicted"/>
<dbReference type="PANTHER" id="PTHR47816">
    <property type="entry name" value="RIBOSOMAL RNA SMALL SUBUNIT METHYLTRANSFERASE C"/>
    <property type="match status" value="1"/>
</dbReference>
<name>A0A1F8C3U6_9BACT</name>
<protein>
    <recommendedName>
        <fullName evidence="3">Methyltransferase small domain-containing protein</fullName>
    </recommendedName>
</protein>
<evidence type="ECO:0000313" key="4">
    <source>
        <dbReference type="EMBL" id="OGM70358.1"/>
    </source>
</evidence>
<reference evidence="4 5" key="1">
    <citation type="journal article" date="2016" name="Nat. Commun.">
        <title>Thousands of microbial genomes shed light on interconnected biogeochemical processes in an aquifer system.</title>
        <authorList>
            <person name="Anantharaman K."/>
            <person name="Brown C.T."/>
            <person name="Hug L.A."/>
            <person name="Sharon I."/>
            <person name="Castelle C.J."/>
            <person name="Probst A.J."/>
            <person name="Thomas B.C."/>
            <person name="Singh A."/>
            <person name="Wilkins M.J."/>
            <person name="Karaoz U."/>
            <person name="Brodie E.L."/>
            <person name="Williams K.H."/>
            <person name="Hubbard S.S."/>
            <person name="Banfield J.F."/>
        </authorList>
    </citation>
    <scope>NUCLEOTIDE SEQUENCE [LARGE SCALE GENOMIC DNA]</scope>
</reference>
<dbReference type="InterPro" id="IPR007848">
    <property type="entry name" value="Small_mtfrase_dom"/>
</dbReference>
<keyword evidence="2" id="KW-0808">Transferase</keyword>
<evidence type="ECO:0000256" key="2">
    <source>
        <dbReference type="ARBA" id="ARBA00022679"/>
    </source>
</evidence>
<dbReference type="GO" id="GO:0032259">
    <property type="term" value="P:methylation"/>
    <property type="evidence" value="ECO:0007669"/>
    <property type="project" value="UniProtKB-KW"/>
</dbReference>
<dbReference type="Gene3D" id="3.40.50.150">
    <property type="entry name" value="Vaccinia Virus protein VP39"/>
    <property type="match status" value="1"/>
</dbReference>
<evidence type="ECO:0000259" key="3">
    <source>
        <dbReference type="Pfam" id="PF05175"/>
    </source>
</evidence>
<dbReference type="GO" id="GO:0008757">
    <property type="term" value="F:S-adenosylmethionine-dependent methyltransferase activity"/>
    <property type="evidence" value="ECO:0007669"/>
    <property type="project" value="InterPro"/>
</dbReference>
<evidence type="ECO:0000313" key="5">
    <source>
        <dbReference type="Proteomes" id="UP000178429"/>
    </source>
</evidence>
<dbReference type="Pfam" id="PF05175">
    <property type="entry name" value="MTS"/>
    <property type="match status" value="1"/>
</dbReference>
<dbReference type="InterPro" id="IPR046977">
    <property type="entry name" value="RsmC/RlmG"/>
</dbReference>
<feature type="domain" description="Methyltransferase small" evidence="3">
    <location>
        <begin position="19"/>
        <end position="183"/>
    </location>
</feature>
<dbReference type="InterPro" id="IPR029063">
    <property type="entry name" value="SAM-dependent_MTases_sf"/>
</dbReference>
<dbReference type="CDD" id="cd02440">
    <property type="entry name" value="AdoMet_MTases"/>
    <property type="match status" value="1"/>
</dbReference>
<evidence type="ECO:0000256" key="1">
    <source>
        <dbReference type="ARBA" id="ARBA00022603"/>
    </source>
</evidence>
<dbReference type="PANTHER" id="PTHR47816:SF4">
    <property type="entry name" value="RIBOSOMAL RNA SMALL SUBUNIT METHYLTRANSFERASE C"/>
    <property type="match status" value="1"/>
</dbReference>
<dbReference type="Proteomes" id="UP000178429">
    <property type="component" value="Unassembled WGS sequence"/>
</dbReference>
<accession>A0A1F8C3U6</accession>
<keyword evidence="1" id="KW-0489">Methyltransferase</keyword>
<organism evidence="4 5">
    <name type="scientific">Candidatus Woesebacteria bacterium RIFCSPLOWO2_01_FULL_44_14</name>
    <dbReference type="NCBI Taxonomy" id="1802525"/>
    <lineage>
        <taxon>Bacteria</taxon>
        <taxon>Candidatus Woeseibacteriota</taxon>
    </lineage>
</organism>
<gene>
    <name evidence="4" type="ORF">A2975_04215</name>
</gene>
<dbReference type="SUPFAM" id="SSF53335">
    <property type="entry name" value="S-adenosyl-L-methionine-dependent methyltransferases"/>
    <property type="match status" value="1"/>
</dbReference>
<dbReference type="EMBL" id="MGHL01000006">
    <property type="protein sequence ID" value="OGM70358.1"/>
    <property type="molecule type" value="Genomic_DNA"/>
</dbReference>
<dbReference type="AlphaFoldDB" id="A0A1F8C3U6"/>
<sequence>MLLYTCNMKIVATLRNQQYIFETKPGLFSKDKIDLGTRLLIENMEIKNGDTVVDLGCGYGPIGIVAANLAPEGRVYLVDIDIRALKYAKINAEINSTKNVEILASDGFEKIPPEINFDVVLSNPPSHMPKETIIEFIENSKMRLRENGKLYFVTVKRIKPLIKREFERVFGNYSSVASKYEHVISLANI</sequence>
<dbReference type="STRING" id="1802525.A2975_04215"/>
<comment type="caution">
    <text evidence="4">The sequence shown here is derived from an EMBL/GenBank/DDBJ whole genome shotgun (WGS) entry which is preliminary data.</text>
</comment>